<evidence type="ECO:0000313" key="2">
    <source>
        <dbReference type="EMBL" id="CAG8520690.1"/>
    </source>
</evidence>
<accession>A0A9N9A8G1</accession>
<feature type="region of interest" description="Disordered" evidence="1">
    <location>
        <begin position="49"/>
        <end position="74"/>
    </location>
</feature>
<sequence>MEHQQQRVQPSTISPTRHRKIYFPSRIFTTPFGDQRRFYQMSIEQKYRRQSELSPYERSRPPLSSPLSPGRYKDDKRVIPVLSNRFLVKPKKHISMEGSSKRRLLYAVRNRMESMERSDVAEIINQLSKLSINDSPIRQQENSNSQEIVTSDSHIWSESSHLNSSSDYHHLLKKNVKHQQHPTNF</sequence>
<proteinExistence type="predicted"/>
<evidence type="ECO:0000256" key="1">
    <source>
        <dbReference type="SAM" id="MobiDB-lite"/>
    </source>
</evidence>
<dbReference type="OrthoDB" id="10452483at2759"/>
<dbReference type="EMBL" id="CAJVPS010001022">
    <property type="protein sequence ID" value="CAG8520690.1"/>
    <property type="molecule type" value="Genomic_DNA"/>
</dbReference>
<keyword evidence="3" id="KW-1185">Reference proteome</keyword>
<dbReference type="Proteomes" id="UP000789508">
    <property type="component" value="Unassembled WGS sequence"/>
</dbReference>
<organism evidence="2 3">
    <name type="scientific">Ambispora leptoticha</name>
    <dbReference type="NCBI Taxonomy" id="144679"/>
    <lineage>
        <taxon>Eukaryota</taxon>
        <taxon>Fungi</taxon>
        <taxon>Fungi incertae sedis</taxon>
        <taxon>Mucoromycota</taxon>
        <taxon>Glomeromycotina</taxon>
        <taxon>Glomeromycetes</taxon>
        <taxon>Archaeosporales</taxon>
        <taxon>Ambisporaceae</taxon>
        <taxon>Ambispora</taxon>
    </lineage>
</organism>
<gene>
    <name evidence="2" type="ORF">ALEPTO_LOCUS4449</name>
</gene>
<reference evidence="2" key="1">
    <citation type="submission" date="2021-06" db="EMBL/GenBank/DDBJ databases">
        <authorList>
            <person name="Kallberg Y."/>
            <person name="Tangrot J."/>
            <person name="Rosling A."/>
        </authorList>
    </citation>
    <scope>NUCLEOTIDE SEQUENCE</scope>
    <source>
        <strain evidence="2">FL130A</strain>
    </source>
</reference>
<evidence type="ECO:0000313" key="3">
    <source>
        <dbReference type="Proteomes" id="UP000789508"/>
    </source>
</evidence>
<comment type="caution">
    <text evidence="2">The sequence shown here is derived from an EMBL/GenBank/DDBJ whole genome shotgun (WGS) entry which is preliminary data.</text>
</comment>
<protein>
    <submittedName>
        <fullName evidence="2">5889_t:CDS:1</fullName>
    </submittedName>
</protein>
<dbReference type="AlphaFoldDB" id="A0A9N9A8G1"/>
<feature type="compositionally biased region" description="Low complexity" evidence="1">
    <location>
        <begin position="61"/>
        <end position="70"/>
    </location>
</feature>
<feature type="compositionally biased region" description="Basic and acidic residues" evidence="1">
    <location>
        <begin position="49"/>
        <end position="60"/>
    </location>
</feature>
<name>A0A9N9A8G1_9GLOM</name>